<comment type="caution">
    <text evidence="2">The sequence shown here is derived from an EMBL/GenBank/DDBJ whole genome shotgun (WGS) entry which is preliminary data.</text>
</comment>
<organism evidence="2">
    <name type="scientific">Sesamum radiatum</name>
    <name type="common">Black benniseed</name>
    <dbReference type="NCBI Taxonomy" id="300843"/>
    <lineage>
        <taxon>Eukaryota</taxon>
        <taxon>Viridiplantae</taxon>
        <taxon>Streptophyta</taxon>
        <taxon>Embryophyta</taxon>
        <taxon>Tracheophyta</taxon>
        <taxon>Spermatophyta</taxon>
        <taxon>Magnoliopsida</taxon>
        <taxon>eudicotyledons</taxon>
        <taxon>Gunneridae</taxon>
        <taxon>Pentapetalae</taxon>
        <taxon>asterids</taxon>
        <taxon>lamiids</taxon>
        <taxon>Lamiales</taxon>
        <taxon>Pedaliaceae</taxon>
        <taxon>Sesamum</taxon>
    </lineage>
</organism>
<dbReference type="SUPFAM" id="SSF56672">
    <property type="entry name" value="DNA/RNA polymerases"/>
    <property type="match status" value="1"/>
</dbReference>
<accession>A0AAW2R2G3</accession>
<gene>
    <name evidence="2" type="ORF">Sradi_3339800</name>
</gene>
<evidence type="ECO:0000259" key="1">
    <source>
        <dbReference type="Pfam" id="PF07727"/>
    </source>
</evidence>
<dbReference type="EMBL" id="JACGWJ010000014">
    <property type="protein sequence ID" value="KAL0374241.1"/>
    <property type="molecule type" value="Genomic_DNA"/>
</dbReference>
<name>A0AAW2R2G3_SESRA</name>
<protein>
    <submittedName>
        <fullName evidence="2">Retrovirus-related Pol polyprotein from transposon RE1</fullName>
    </submittedName>
</protein>
<reference evidence="2" key="2">
    <citation type="journal article" date="2024" name="Plant">
        <title>Genomic evolution and insights into agronomic trait innovations of Sesamum species.</title>
        <authorList>
            <person name="Miao H."/>
            <person name="Wang L."/>
            <person name="Qu L."/>
            <person name="Liu H."/>
            <person name="Sun Y."/>
            <person name="Le M."/>
            <person name="Wang Q."/>
            <person name="Wei S."/>
            <person name="Zheng Y."/>
            <person name="Lin W."/>
            <person name="Duan Y."/>
            <person name="Cao H."/>
            <person name="Xiong S."/>
            <person name="Wang X."/>
            <person name="Wei L."/>
            <person name="Li C."/>
            <person name="Ma Q."/>
            <person name="Ju M."/>
            <person name="Zhao R."/>
            <person name="Li G."/>
            <person name="Mu C."/>
            <person name="Tian Q."/>
            <person name="Mei H."/>
            <person name="Zhang T."/>
            <person name="Gao T."/>
            <person name="Zhang H."/>
        </authorList>
    </citation>
    <scope>NUCLEOTIDE SEQUENCE</scope>
    <source>
        <strain evidence="2">G02</strain>
    </source>
</reference>
<reference evidence="2" key="1">
    <citation type="submission" date="2020-06" db="EMBL/GenBank/DDBJ databases">
        <authorList>
            <person name="Li T."/>
            <person name="Hu X."/>
            <person name="Zhang T."/>
            <person name="Song X."/>
            <person name="Zhang H."/>
            <person name="Dai N."/>
            <person name="Sheng W."/>
            <person name="Hou X."/>
            <person name="Wei L."/>
        </authorList>
    </citation>
    <scope>NUCLEOTIDE SEQUENCE</scope>
    <source>
        <strain evidence="2">G02</strain>
        <tissue evidence="2">Leaf</tissue>
    </source>
</reference>
<proteinExistence type="predicted"/>
<dbReference type="AlphaFoldDB" id="A0AAW2R2G3"/>
<dbReference type="PANTHER" id="PTHR11439">
    <property type="entry name" value="GAG-POL-RELATED RETROTRANSPOSON"/>
    <property type="match status" value="1"/>
</dbReference>
<dbReference type="Pfam" id="PF07727">
    <property type="entry name" value="RVT_2"/>
    <property type="match status" value="1"/>
</dbReference>
<feature type="domain" description="Reverse transcriptase Ty1/copia-type" evidence="1">
    <location>
        <begin position="47"/>
        <end position="121"/>
    </location>
</feature>
<dbReference type="PANTHER" id="PTHR11439:SF470">
    <property type="entry name" value="CYSTEINE-RICH RLK (RECEPTOR-LIKE PROTEIN KINASE) 8"/>
    <property type="match status" value="1"/>
</dbReference>
<dbReference type="InterPro" id="IPR043502">
    <property type="entry name" value="DNA/RNA_pol_sf"/>
</dbReference>
<evidence type="ECO:0000313" key="2">
    <source>
        <dbReference type="EMBL" id="KAL0374241.1"/>
    </source>
</evidence>
<sequence length="236" mass="26353">MQQELTALEQNNTWEIVDLPLGKHPIESKWVYKVKLKAHESVKRYKAVYVDDVLLTSSSEAQIADVKRSLDAAFTIKDLGPTKYFLGLEIDRTGAGTQHKFICDIISDTGLLSAKPALTPLPARVKLSAFDSTELADPEPYRWLVGRLLYLSFTRPDISFGAQQLSQFVHTPCQSHMEVALHLVRYLKGRPDHGLFFPSSNSFAVLAFCDADWAGCIDSRRSLTGYCIFLGDALIS</sequence>
<dbReference type="InterPro" id="IPR013103">
    <property type="entry name" value="RVT_2"/>
</dbReference>